<name>A0ABR7JTP1_9FIRM</name>
<dbReference type="NCBIfam" id="NF037962">
    <property type="entry name" value="arsenic_eff"/>
    <property type="match status" value="1"/>
</dbReference>
<accession>A0ABR7JTP1</accession>
<feature type="transmembrane region" description="Helical" evidence="1">
    <location>
        <begin position="52"/>
        <end position="74"/>
    </location>
</feature>
<gene>
    <name evidence="2" type="ORF">H8923_16150</name>
</gene>
<comment type="caution">
    <text evidence="2">The sequence shown here is derived from an EMBL/GenBank/DDBJ whole genome shotgun (WGS) entry which is preliminary data.</text>
</comment>
<protein>
    <submittedName>
        <fullName evidence="2">Arsenic efflux protein</fullName>
    </submittedName>
</protein>
<dbReference type="EMBL" id="JACRWE010000013">
    <property type="protein sequence ID" value="MBC5998283.1"/>
    <property type="molecule type" value="Genomic_DNA"/>
</dbReference>
<feature type="transmembrane region" description="Helical" evidence="1">
    <location>
        <begin position="316"/>
        <end position="338"/>
    </location>
</feature>
<proteinExistence type="predicted"/>
<reference evidence="2 3" key="1">
    <citation type="submission" date="2020-08" db="EMBL/GenBank/DDBJ databases">
        <authorList>
            <person name="Liu C."/>
            <person name="Sun Q."/>
        </authorList>
    </citation>
    <scope>NUCLEOTIDE SEQUENCE [LARGE SCALE GENOMIC DNA]</scope>
    <source>
        <strain evidence="2 3">NSJ-18</strain>
    </source>
</reference>
<keyword evidence="1" id="KW-0812">Transmembrane</keyword>
<keyword evidence="1" id="KW-0472">Membrane</keyword>
<evidence type="ECO:0000256" key="1">
    <source>
        <dbReference type="SAM" id="Phobius"/>
    </source>
</evidence>
<sequence>MEFIELIINAAQESFLHVGVLLGIVILIFGYIDYKTGGNIVDILEKNKKIQPIIGAILGIIPGCGGSIILMPLYVKNKVSFGALVATLISSMGDAAFILISSDIKAYIGVSLISFLIAIVCGYIVDILHLDEKLKLRKDKLYNCDCINNEKTDFEKGLKIDLNTRKHIGHEVNDEVDHALHHNEKRNMSKLGYKFTHSIGYKIFYLLIIVGLIVTIISHGGGAEHAHSHIHSHEESLELPFEGIISLLGITLSIIYTILSKKYIKNSTHEEVESKILSFKEMIIHSASETAFVITWIFIGYLVYDLGVMLIGGEEVLNSILLVNGMITVLIGAFLGVVPGCGIQVIFISLYSKGVMPFAALVANSISQDGDALFPLIAMDKKSALWAKILNLIPAIIIGFVVYFIMS</sequence>
<evidence type="ECO:0000313" key="3">
    <source>
        <dbReference type="Proteomes" id="UP000609849"/>
    </source>
</evidence>
<feature type="transmembrane region" description="Helical" evidence="1">
    <location>
        <begin position="106"/>
        <end position="128"/>
    </location>
</feature>
<feature type="transmembrane region" description="Helical" evidence="1">
    <location>
        <begin position="203"/>
        <end position="221"/>
    </location>
</feature>
<feature type="transmembrane region" description="Helical" evidence="1">
    <location>
        <begin position="386"/>
        <end position="406"/>
    </location>
</feature>
<organism evidence="2 3">
    <name type="scientific">Romboutsia faecis</name>
    <dbReference type="NCBI Taxonomy" id="2764597"/>
    <lineage>
        <taxon>Bacteria</taxon>
        <taxon>Bacillati</taxon>
        <taxon>Bacillota</taxon>
        <taxon>Clostridia</taxon>
        <taxon>Peptostreptococcales</taxon>
        <taxon>Peptostreptococcaceae</taxon>
        <taxon>Romboutsia</taxon>
    </lineage>
</organism>
<dbReference type="Pfam" id="PF11449">
    <property type="entry name" value="ArsP_2"/>
    <property type="match status" value="1"/>
</dbReference>
<feature type="transmembrane region" description="Helical" evidence="1">
    <location>
        <begin position="81"/>
        <end position="100"/>
    </location>
</feature>
<dbReference type="Proteomes" id="UP000609849">
    <property type="component" value="Unassembled WGS sequence"/>
</dbReference>
<dbReference type="InterPro" id="IPR021552">
    <property type="entry name" value="ArsP_2"/>
</dbReference>
<feature type="transmembrane region" description="Helical" evidence="1">
    <location>
        <begin position="283"/>
        <end position="304"/>
    </location>
</feature>
<feature type="transmembrane region" description="Helical" evidence="1">
    <location>
        <begin position="15"/>
        <end position="32"/>
    </location>
</feature>
<evidence type="ECO:0000313" key="2">
    <source>
        <dbReference type="EMBL" id="MBC5998283.1"/>
    </source>
</evidence>
<keyword evidence="3" id="KW-1185">Reference proteome</keyword>
<feature type="transmembrane region" description="Helical" evidence="1">
    <location>
        <begin position="241"/>
        <end position="259"/>
    </location>
</feature>
<keyword evidence="1" id="KW-1133">Transmembrane helix</keyword>
<dbReference type="RefSeq" id="WP_153972912.1">
    <property type="nucleotide sequence ID" value="NZ_JACRWE010000013.1"/>
</dbReference>